<feature type="domain" description="HTH merR-type" evidence="2">
    <location>
        <begin position="3"/>
        <end position="73"/>
    </location>
</feature>
<dbReference type="InterPro" id="IPR000551">
    <property type="entry name" value="MerR-type_HTH_dom"/>
</dbReference>
<dbReference type="PANTHER" id="PTHR30204">
    <property type="entry name" value="REDOX-CYCLING DRUG-SENSING TRANSCRIPTIONAL ACTIVATOR SOXR"/>
    <property type="match status" value="1"/>
</dbReference>
<dbReference type="SUPFAM" id="SSF55136">
    <property type="entry name" value="Probable bacterial effector-binding domain"/>
    <property type="match status" value="1"/>
</dbReference>
<dbReference type="InterPro" id="IPR029442">
    <property type="entry name" value="GyrI-like"/>
</dbReference>
<dbReference type="PATRIC" id="fig|1131935.3.peg.3956"/>
<dbReference type="SMART" id="SM00871">
    <property type="entry name" value="AraC_E_bind"/>
    <property type="match status" value="1"/>
</dbReference>
<organism evidence="3 4">
    <name type="scientific">Paenibacillus dendritiformis C454</name>
    <dbReference type="NCBI Taxonomy" id="1131935"/>
    <lineage>
        <taxon>Bacteria</taxon>
        <taxon>Bacillati</taxon>
        <taxon>Bacillota</taxon>
        <taxon>Bacilli</taxon>
        <taxon>Bacillales</taxon>
        <taxon>Paenibacillaceae</taxon>
        <taxon>Paenibacillus</taxon>
    </lineage>
</organism>
<protein>
    <submittedName>
        <fullName evidence="3">Transcriptional regulator</fullName>
    </submittedName>
</protein>
<keyword evidence="4" id="KW-1185">Reference proteome</keyword>
<evidence type="ECO:0000313" key="3">
    <source>
        <dbReference type="EMBL" id="EHQ60653.1"/>
    </source>
</evidence>
<dbReference type="PROSITE" id="PS50937">
    <property type="entry name" value="HTH_MERR_2"/>
    <property type="match status" value="1"/>
</dbReference>
<dbReference type="Pfam" id="PF06445">
    <property type="entry name" value="GyrI-like"/>
    <property type="match status" value="1"/>
</dbReference>
<dbReference type="GO" id="GO:0003700">
    <property type="term" value="F:DNA-binding transcription factor activity"/>
    <property type="evidence" value="ECO:0007669"/>
    <property type="project" value="InterPro"/>
</dbReference>
<dbReference type="Pfam" id="PF13411">
    <property type="entry name" value="MerR_1"/>
    <property type="match status" value="1"/>
</dbReference>
<sequence>MSVFKISEFSKLSQVPAKTLRYYDQLGLLRPACKDSQSGYRYYTSEQLLRLQRIFALKDLGFTLEQIKQILHDEVSAADIRRMLLLKQAEVESLIQSETERLLRIEARLKQLEQEGDKLPRHEVLVKKLEPTMVVSIREATNRVRIPGLLAEIDEYLQWNGLPAASRHIVVWHSYAEGENGVELAVACPVPRLLPDTDRFTTMTLPGMTAASVTHMSRPGTESNVCIDLGAWIERNGYRISPELPSREVYASRQEGDGRMYVTDTQMPIMEADAIC</sequence>
<dbReference type="STRING" id="1131935.PDENDC454_19043"/>
<dbReference type="InterPro" id="IPR047057">
    <property type="entry name" value="MerR_fam"/>
</dbReference>
<dbReference type="CDD" id="cd01107">
    <property type="entry name" value="HTH_BmrR"/>
    <property type="match status" value="1"/>
</dbReference>
<dbReference type="Gene3D" id="1.10.1660.10">
    <property type="match status" value="1"/>
</dbReference>
<dbReference type="GO" id="GO:0003677">
    <property type="term" value="F:DNA binding"/>
    <property type="evidence" value="ECO:0007669"/>
    <property type="project" value="UniProtKB-KW"/>
</dbReference>
<gene>
    <name evidence="3" type="ORF">PDENDC454_19043</name>
</gene>
<name>H3SJT1_9BACL</name>
<dbReference type="InterPro" id="IPR009061">
    <property type="entry name" value="DNA-bd_dom_put_sf"/>
</dbReference>
<dbReference type="SMART" id="SM00422">
    <property type="entry name" value="HTH_MERR"/>
    <property type="match status" value="1"/>
</dbReference>
<evidence type="ECO:0000256" key="1">
    <source>
        <dbReference type="ARBA" id="ARBA00023125"/>
    </source>
</evidence>
<dbReference type="Gene3D" id="3.20.80.10">
    <property type="entry name" value="Regulatory factor, effector binding domain"/>
    <property type="match status" value="1"/>
</dbReference>
<proteinExistence type="predicted"/>
<dbReference type="AlphaFoldDB" id="H3SJT1"/>
<dbReference type="PANTHER" id="PTHR30204:SF97">
    <property type="entry name" value="MERR FAMILY REGULATORY PROTEIN"/>
    <property type="match status" value="1"/>
</dbReference>
<dbReference type="SUPFAM" id="SSF46955">
    <property type="entry name" value="Putative DNA-binding domain"/>
    <property type="match status" value="1"/>
</dbReference>
<evidence type="ECO:0000313" key="4">
    <source>
        <dbReference type="Proteomes" id="UP000003900"/>
    </source>
</evidence>
<dbReference type="EMBL" id="AHKH01000061">
    <property type="protein sequence ID" value="EHQ60653.1"/>
    <property type="molecule type" value="Genomic_DNA"/>
</dbReference>
<comment type="caution">
    <text evidence="3">The sequence shown here is derived from an EMBL/GenBank/DDBJ whole genome shotgun (WGS) entry which is preliminary data.</text>
</comment>
<dbReference type="Proteomes" id="UP000003900">
    <property type="component" value="Unassembled WGS sequence"/>
</dbReference>
<keyword evidence="1" id="KW-0238">DNA-binding</keyword>
<accession>H3SJT1</accession>
<dbReference type="InterPro" id="IPR011256">
    <property type="entry name" value="Reg_factor_effector_dom_sf"/>
</dbReference>
<evidence type="ECO:0000259" key="2">
    <source>
        <dbReference type="PROSITE" id="PS50937"/>
    </source>
</evidence>
<dbReference type="InterPro" id="IPR010499">
    <property type="entry name" value="AraC_E-bd"/>
</dbReference>
<reference evidence="3 4" key="1">
    <citation type="journal article" date="2012" name="J. Bacteriol.">
        <title>Genome Sequence of the Pattern-Forming Social Bacterium Paenibacillus dendritiformis C454 Chiral Morphotype.</title>
        <authorList>
            <person name="Sirota-Madi A."/>
            <person name="Olender T."/>
            <person name="Helman Y."/>
            <person name="Brainis I."/>
            <person name="Finkelshtein A."/>
            <person name="Roth D."/>
            <person name="Hagai E."/>
            <person name="Leshkowitz D."/>
            <person name="Brodsky L."/>
            <person name="Galatenko V."/>
            <person name="Nikolaev V."/>
            <person name="Gutnick D.L."/>
            <person name="Lancet D."/>
            <person name="Ben-Jacob E."/>
        </authorList>
    </citation>
    <scope>NUCLEOTIDE SEQUENCE [LARGE SCALE GENOMIC DNA]</scope>
    <source>
        <strain evidence="3 4">C454</strain>
    </source>
</reference>